<reference evidence="1" key="1">
    <citation type="submission" date="2021-08" db="EMBL/GenBank/DDBJ databases">
        <title>WGS assembly of Ceratopteris richardii.</title>
        <authorList>
            <person name="Marchant D.B."/>
            <person name="Chen G."/>
            <person name="Jenkins J."/>
            <person name="Shu S."/>
            <person name="Leebens-Mack J."/>
            <person name="Grimwood J."/>
            <person name="Schmutz J."/>
            <person name="Soltis P."/>
            <person name="Soltis D."/>
            <person name="Chen Z.-H."/>
        </authorList>
    </citation>
    <scope>NUCLEOTIDE SEQUENCE</scope>
    <source>
        <strain evidence="1">Whitten #5841</strain>
        <tissue evidence="1">Leaf</tissue>
    </source>
</reference>
<dbReference type="Proteomes" id="UP000825935">
    <property type="component" value="Chromosome 29"/>
</dbReference>
<protein>
    <submittedName>
        <fullName evidence="1">Uncharacterized protein</fullName>
    </submittedName>
</protein>
<dbReference type="AlphaFoldDB" id="A0A8T2R8D7"/>
<sequence length="111" mass="12465">MIIKNQHTLHEMDSDSTKGKLIMCLDINHSQESTTVIRVLLVVGPFNSIMRSILGSIKSTSTCAAVTQDNVHVSCQAFVILHQINNSESAFEQLIIHTFFDDCFIKFIIIQ</sequence>
<name>A0A8T2R8D7_CERRI</name>
<evidence type="ECO:0000313" key="1">
    <source>
        <dbReference type="EMBL" id="KAH7291998.1"/>
    </source>
</evidence>
<gene>
    <name evidence="1" type="ORF">KP509_29G046100</name>
</gene>
<proteinExistence type="predicted"/>
<organism evidence="1 2">
    <name type="scientific">Ceratopteris richardii</name>
    <name type="common">Triangle waterfern</name>
    <dbReference type="NCBI Taxonomy" id="49495"/>
    <lineage>
        <taxon>Eukaryota</taxon>
        <taxon>Viridiplantae</taxon>
        <taxon>Streptophyta</taxon>
        <taxon>Embryophyta</taxon>
        <taxon>Tracheophyta</taxon>
        <taxon>Polypodiopsida</taxon>
        <taxon>Polypodiidae</taxon>
        <taxon>Polypodiales</taxon>
        <taxon>Pteridineae</taxon>
        <taxon>Pteridaceae</taxon>
        <taxon>Parkerioideae</taxon>
        <taxon>Ceratopteris</taxon>
    </lineage>
</organism>
<evidence type="ECO:0000313" key="2">
    <source>
        <dbReference type="Proteomes" id="UP000825935"/>
    </source>
</evidence>
<dbReference type="EMBL" id="CM035434">
    <property type="protein sequence ID" value="KAH7291998.1"/>
    <property type="molecule type" value="Genomic_DNA"/>
</dbReference>
<accession>A0A8T2R8D7</accession>
<comment type="caution">
    <text evidence="1">The sequence shown here is derived from an EMBL/GenBank/DDBJ whole genome shotgun (WGS) entry which is preliminary data.</text>
</comment>
<keyword evidence="2" id="KW-1185">Reference proteome</keyword>